<comment type="catalytic activity">
    <reaction evidence="10">
        <text>7,8-dihydroneopterin 3'-triphosphate + H2O = 6-carboxy-5,6,7,8-tetrahydropterin + triphosphate + acetaldehyde + 2 H(+)</text>
        <dbReference type="Rhea" id="RHEA:27966"/>
        <dbReference type="ChEBI" id="CHEBI:15343"/>
        <dbReference type="ChEBI" id="CHEBI:15377"/>
        <dbReference type="ChEBI" id="CHEBI:15378"/>
        <dbReference type="ChEBI" id="CHEBI:18036"/>
        <dbReference type="ChEBI" id="CHEBI:58462"/>
        <dbReference type="ChEBI" id="CHEBI:61032"/>
        <dbReference type="EC" id="4.1.2.50"/>
    </reaction>
</comment>
<dbReference type="Proteomes" id="UP000044136">
    <property type="component" value="Unassembled WGS sequence"/>
</dbReference>
<dbReference type="Gene3D" id="3.30.479.10">
    <property type="entry name" value="6-pyruvoyl tetrahydropterin synthase/QueD"/>
    <property type="match status" value="1"/>
</dbReference>
<dbReference type="UniPathway" id="UPA00391"/>
<dbReference type="PANTHER" id="PTHR12589:SF7">
    <property type="entry name" value="6-PYRUVOYL TETRAHYDROBIOPTERIN SYNTHASE"/>
    <property type="match status" value="1"/>
</dbReference>
<name>A0A078M318_9STAP</name>
<reference evidence="11 12" key="1">
    <citation type="submission" date="2014-07" db="EMBL/GenBank/DDBJ databases">
        <authorList>
            <person name="Urmite Genomes Urmite Genomes"/>
        </authorList>
    </citation>
    <scope>NUCLEOTIDE SEQUENCE [LARGE SCALE GENOMIC DNA]</scope>
    <source>
        <strain evidence="11 12">13MG44_air</strain>
    </source>
</reference>
<dbReference type="SUPFAM" id="SSF55620">
    <property type="entry name" value="Tetrahydrobiopterin biosynthesis enzymes-like"/>
    <property type="match status" value="1"/>
</dbReference>
<dbReference type="Pfam" id="PF01242">
    <property type="entry name" value="PTPS"/>
    <property type="match status" value="1"/>
</dbReference>
<dbReference type="InterPro" id="IPR038418">
    <property type="entry name" value="6-PTP_synth/QueD_sf"/>
</dbReference>
<evidence type="ECO:0000313" key="11">
    <source>
        <dbReference type="EMBL" id="CEA01968.1"/>
    </source>
</evidence>
<dbReference type="EC" id="4.1.2.50" evidence="4"/>
<dbReference type="RefSeq" id="WP_035810012.1">
    <property type="nucleotide sequence ID" value="NZ_CCSE01000001.1"/>
</dbReference>
<evidence type="ECO:0000256" key="9">
    <source>
        <dbReference type="ARBA" id="ARBA00031449"/>
    </source>
</evidence>
<keyword evidence="12" id="KW-1185">Reference proteome</keyword>
<keyword evidence="8" id="KW-0456">Lyase</keyword>
<evidence type="ECO:0000256" key="4">
    <source>
        <dbReference type="ARBA" id="ARBA00012982"/>
    </source>
</evidence>
<gene>
    <name evidence="11" type="ORF">BN1048_01553</name>
</gene>
<accession>A0A078M318</accession>
<dbReference type="STRING" id="1461582.BN1048_01553"/>
<evidence type="ECO:0000256" key="1">
    <source>
        <dbReference type="ARBA" id="ARBA00001947"/>
    </source>
</evidence>
<evidence type="ECO:0000256" key="8">
    <source>
        <dbReference type="ARBA" id="ARBA00023239"/>
    </source>
</evidence>
<evidence type="ECO:0000256" key="7">
    <source>
        <dbReference type="ARBA" id="ARBA00022833"/>
    </source>
</evidence>
<comment type="similarity">
    <text evidence="3">Belongs to the PTPS family. QueD subfamily.</text>
</comment>
<dbReference type="GO" id="GO:0046872">
    <property type="term" value="F:metal ion binding"/>
    <property type="evidence" value="ECO:0007669"/>
    <property type="project" value="UniProtKB-KW"/>
</dbReference>
<evidence type="ECO:0000256" key="2">
    <source>
        <dbReference type="ARBA" id="ARBA00005061"/>
    </source>
</evidence>
<evidence type="ECO:0000256" key="5">
    <source>
        <dbReference type="ARBA" id="ARBA00018141"/>
    </source>
</evidence>
<dbReference type="GO" id="GO:0070497">
    <property type="term" value="F:6-carboxytetrahydropterin synthase activity"/>
    <property type="evidence" value="ECO:0007669"/>
    <property type="project" value="UniProtKB-EC"/>
</dbReference>
<dbReference type="InterPro" id="IPR007115">
    <property type="entry name" value="6-PTP_synth/QueD"/>
</dbReference>
<keyword evidence="6" id="KW-0479">Metal-binding</keyword>
<evidence type="ECO:0000313" key="12">
    <source>
        <dbReference type="Proteomes" id="UP000044136"/>
    </source>
</evidence>
<proteinExistence type="inferred from homology"/>
<dbReference type="EMBL" id="CCSE01000001">
    <property type="protein sequence ID" value="CEA01968.1"/>
    <property type="molecule type" value="Genomic_DNA"/>
</dbReference>
<dbReference type="eggNOG" id="COG0720">
    <property type="taxonomic scope" value="Bacteria"/>
</dbReference>
<comment type="pathway">
    <text evidence="2">Purine metabolism; 7-cyano-7-deazaguanine biosynthesis.</text>
</comment>
<protein>
    <recommendedName>
        <fullName evidence="5">6-carboxy-5,6,7,8-tetrahydropterin synthase</fullName>
        <ecNumber evidence="4">4.1.2.50</ecNumber>
    </recommendedName>
    <alternativeName>
        <fullName evidence="9">Queuosine biosynthesis protein QueD</fullName>
    </alternativeName>
</protein>
<evidence type="ECO:0000256" key="3">
    <source>
        <dbReference type="ARBA" id="ARBA00008900"/>
    </source>
</evidence>
<dbReference type="PANTHER" id="PTHR12589">
    <property type="entry name" value="PYRUVOYL TETRAHYDROBIOPTERIN SYNTHASE"/>
    <property type="match status" value="1"/>
</dbReference>
<dbReference type="AlphaFoldDB" id="A0A078M318"/>
<comment type="cofactor">
    <cofactor evidence="1">
        <name>Zn(2+)</name>
        <dbReference type="ChEBI" id="CHEBI:29105"/>
    </cofactor>
</comment>
<dbReference type="OrthoDB" id="9804698at2"/>
<evidence type="ECO:0000256" key="6">
    <source>
        <dbReference type="ARBA" id="ARBA00022723"/>
    </source>
</evidence>
<organism evidence="11 12">
    <name type="scientific">Jeotgalicoccus saudimassiliensis</name>
    <dbReference type="NCBI Taxonomy" id="1461582"/>
    <lineage>
        <taxon>Bacteria</taxon>
        <taxon>Bacillati</taxon>
        <taxon>Bacillota</taxon>
        <taxon>Bacilli</taxon>
        <taxon>Bacillales</taxon>
        <taxon>Staphylococcaceae</taxon>
        <taxon>Jeotgalicoccus</taxon>
    </lineage>
</organism>
<keyword evidence="7" id="KW-0862">Zinc</keyword>
<evidence type="ECO:0000256" key="10">
    <source>
        <dbReference type="ARBA" id="ARBA00048807"/>
    </source>
</evidence>
<sequence length="144" mass="16804">MNINDVKPPAEFKYFEEQVTIHKHFSFICDNRIFFSNTAFKDLKNHHYSFSIEISSPVNALGLATDFHLIDKIYDEEIGIKLDNCLLNETLPEMNTTAENISYWLFEELSARLPENDVLLKVTLYENPRQGVTITKQMTLHKFT</sequence>
<dbReference type="HOGENOM" id="CLU_111016_1_2_9"/>